<dbReference type="Pfam" id="PF13577">
    <property type="entry name" value="SnoaL_4"/>
    <property type="match status" value="2"/>
</dbReference>
<accession>A0A9X8WN66</accession>
<protein>
    <submittedName>
        <fullName evidence="2">SnoaL-like domain-containing protein</fullName>
    </submittedName>
</protein>
<gene>
    <name evidence="2" type="ORF">SAMN05878482_11227</name>
</gene>
<dbReference type="InterPro" id="IPR037401">
    <property type="entry name" value="SnoaL-like"/>
</dbReference>
<evidence type="ECO:0000259" key="1">
    <source>
        <dbReference type="Pfam" id="PF13577"/>
    </source>
</evidence>
<organism evidence="2 3">
    <name type="scientific">Peribacillus simplex</name>
    <dbReference type="NCBI Taxonomy" id="1478"/>
    <lineage>
        <taxon>Bacteria</taxon>
        <taxon>Bacillati</taxon>
        <taxon>Bacillota</taxon>
        <taxon>Bacilli</taxon>
        <taxon>Bacillales</taxon>
        <taxon>Bacillaceae</taxon>
        <taxon>Peribacillus</taxon>
    </lineage>
</organism>
<name>A0A9X8WN66_9BACI</name>
<sequence length="325" mass="37070">MNITNNFNTEFSEYGSNRADIEHIFLTFSKALELNDISSIKNYFTRDAEANFSHLGQFKGIDAIEAGLNYSGPELDLVRYKITNSYVAVSDDRAQQSVYLMGVLANDSGNGVLDSFLFGGHFVNTYVRTIEGWKISHLRFELDWQSGNKNYVMNWKLADGTVGWHQKKVAPTILSELDAPWIVFPNPDERGTDEEQVAETYIRYSWALDQADFSLLTTVFTEDAKADMSPFGPMNGRKEIVSLLKILRSGQPYMQHAATNFRVNVTGDTATMDIYRVVPFIPNRETLDATIFGARYESRLRRDGGVWKFEWLRYIPGWIHGDKSF</sequence>
<dbReference type="EMBL" id="FTMX01000012">
    <property type="protein sequence ID" value="SIS07766.1"/>
    <property type="molecule type" value="Genomic_DNA"/>
</dbReference>
<dbReference type="Gene3D" id="3.10.450.50">
    <property type="match status" value="2"/>
</dbReference>
<evidence type="ECO:0000313" key="2">
    <source>
        <dbReference type="EMBL" id="SIS07766.1"/>
    </source>
</evidence>
<dbReference type="CDD" id="cd00531">
    <property type="entry name" value="NTF2_like"/>
    <property type="match status" value="1"/>
</dbReference>
<dbReference type="Proteomes" id="UP000185829">
    <property type="component" value="Unassembled WGS sequence"/>
</dbReference>
<evidence type="ECO:0000313" key="3">
    <source>
        <dbReference type="Proteomes" id="UP000185829"/>
    </source>
</evidence>
<reference evidence="2 3" key="1">
    <citation type="submission" date="2017-01" db="EMBL/GenBank/DDBJ databases">
        <authorList>
            <person name="Varghese N."/>
            <person name="Submissions S."/>
        </authorList>
    </citation>
    <scope>NUCLEOTIDE SEQUENCE [LARGE SCALE GENOMIC DNA]</scope>
    <source>
        <strain evidence="2 3">RUG2-6</strain>
    </source>
</reference>
<dbReference type="RefSeq" id="WP_179086176.1">
    <property type="nucleotide sequence ID" value="NZ_FTMX01000012.1"/>
</dbReference>
<dbReference type="AlphaFoldDB" id="A0A9X8WN66"/>
<feature type="domain" description="SnoaL-like" evidence="1">
    <location>
        <begin position="17"/>
        <end position="139"/>
    </location>
</feature>
<dbReference type="InterPro" id="IPR032710">
    <property type="entry name" value="NTF2-like_dom_sf"/>
</dbReference>
<dbReference type="SUPFAM" id="SSF54427">
    <property type="entry name" value="NTF2-like"/>
    <property type="match status" value="2"/>
</dbReference>
<proteinExistence type="predicted"/>
<comment type="caution">
    <text evidence="2">The sequence shown here is derived from an EMBL/GenBank/DDBJ whole genome shotgun (WGS) entry which is preliminary data.</text>
</comment>
<feature type="domain" description="SnoaL-like" evidence="1">
    <location>
        <begin position="192"/>
        <end position="310"/>
    </location>
</feature>